<gene>
    <name evidence="1" type="ORF">HKBW3S06_00276</name>
</gene>
<sequence>MARKTLSDYLVDTNVVSMAQKLGKGMHEILGIPFSCHPFYSVQTRKEIHSKKGASSRERREYKKPLASMTEIRLDARATVEDIQRVKDAFLSNCKRIGMVEISDDVIREAQDLVFRIRIKTLDAIHLASSILLRRITELSFPLITADGKLATAAESQGFDVIGVGI</sequence>
<reference evidence="1 2" key="1">
    <citation type="journal article" date="2020" name="Front. Microbiol.">
        <title>Single-cell genomics of novel Actinobacteria with the Wood-Ljungdahl pathway discovered in a serpentinizing system.</title>
        <authorList>
            <person name="Merino N."/>
            <person name="Kawai M."/>
            <person name="Boyd E.S."/>
            <person name="Colman D.R."/>
            <person name="McGlynn S.E."/>
            <person name="Nealson K.H."/>
            <person name="Kurokawa K."/>
            <person name="Hongoh Y."/>
        </authorList>
    </citation>
    <scope>NUCLEOTIDE SEQUENCE [LARGE SCALE GENOMIC DNA]</scope>
    <source>
        <strain evidence="1 2">S06</strain>
    </source>
</reference>
<dbReference type="InterPro" id="IPR029060">
    <property type="entry name" value="PIN-like_dom_sf"/>
</dbReference>
<dbReference type="AlphaFoldDB" id="A0A6V8NP02"/>
<evidence type="ECO:0000313" key="1">
    <source>
        <dbReference type="EMBL" id="GFP21050.1"/>
    </source>
</evidence>
<dbReference type="Proteomes" id="UP000580051">
    <property type="component" value="Unassembled WGS sequence"/>
</dbReference>
<name>A0A6V8NP02_9ACTN</name>
<proteinExistence type="predicted"/>
<accession>A0A6V8NP02</accession>
<organism evidence="1 2">
    <name type="scientific">Candidatus Hakubella thermalkaliphila</name>
    <dbReference type="NCBI Taxonomy" id="2754717"/>
    <lineage>
        <taxon>Bacteria</taxon>
        <taxon>Bacillati</taxon>
        <taxon>Actinomycetota</taxon>
        <taxon>Actinomycetota incertae sedis</taxon>
        <taxon>Candidatus Hakubellales</taxon>
        <taxon>Candidatus Hakubellaceae</taxon>
        <taxon>Candidatus Hakubella</taxon>
    </lineage>
</organism>
<protein>
    <recommendedName>
        <fullName evidence="3">PIN domain-containing protein</fullName>
    </recommendedName>
</protein>
<dbReference type="SUPFAM" id="SSF88723">
    <property type="entry name" value="PIN domain-like"/>
    <property type="match status" value="1"/>
</dbReference>
<evidence type="ECO:0000313" key="2">
    <source>
        <dbReference type="Proteomes" id="UP000580051"/>
    </source>
</evidence>
<dbReference type="Gene3D" id="3.40.50.1010">
    <property type="entry name" value="5'-nuclease"/>
    <property type="match status" value="1"/>
</dbReference>
<comment type="caution">
    <text evidence="1">The sequence shown here is derived from an EMBL/GenBank/DDBJ whole genome shotgun (WGS) entry which is preliminary data.</text>
</comment>
<dbReference type="EMBL" id="BLRV01000014">
    <property type="protein sequence ID" value="GFP21050.1"/>
    <property type="molecule type" value="Genomic_DNA"/>
</dbReference>
<evidence type="ECO:0008006" key="3">
    <source>
        <dbReference type="Google" id="ProtNLM"/>
    </source>
</evidence>
<dbReference type="CDD" id="cd09874">
    <property type="entry name" value="PIN_MT3492-like"/>
    <property type="match status" value="1"/>
</dbReference>
<dbReference type="RefSeq" id="WP_176226191.1">
    <property type="nucleotide sequence ID" value="NZ_BLRV01000014.1"/>
</dbReference>